<dbReference type="PANTHER" id="PTHR10073:SF47">
    <property type="entry name" value="DNA MISMATCH REPAIR PROTEIN MLH3"/>
    <property type="match status" value="1"/>
</dbReference>
<evidence type="ECO:0000256" key="2">
    <source>
        <dbReference type="SAM" id="MobiDB-lite"/>
    </source>
</evidence>
<comment type="similarity">
    <text evidence="1">Belongs to the DNA mismatch repair MutL/HexB family.</text>
</comment>
<evidence type="ECO:0000313" key="4">
    <source>
        <dbReference type="Proteomes" id="UP001497482"/>
    </source>
</evidence>
<gene>
    <name evidence="3" type="ORF">KC01_LOCUS6864</name>
</gene>
<dbReference type="InterPro" id="IPR036890">
    <property type="entry name" value="HATPase_C_sf"/>
</dbReference>
<dbReference type="GO" id="GO:0140664">
    <property type="term" value="F:ATP-dependent DNA damage sensor activity"/>
    <property type="evidence" value="ECO:0007669"/>
    <property type="project" value="InterPro"/>
</dbReference>
<dbReference type="AlphaFoldDB" id="A0AAV2JJ08"/>
<dbReference type="InterPro" id="IPR038973">
    <property type="entry name" value="MutL/Mlh/Pms-like"/>
</dbReference>
<dbReference type="Proteomes" id="UP001497482">
    <property type="component" value="Chromosome 12"/>
</dbReference>
<sequence length="245" mass="28207">MCSARNSKDTAQNPQAPWPLVEDPSLERDNRPRRAKAKTKHMFQQTMKNKMDMDAFKIQVIDNGKGISAEDIQCVGKRYFTSKCNSLEDLEDLRFYGFRGEAVASMVTLATLVEISSRTKESMKTHVKMYKEGVGLDVFEAETSRPSSGTTITVCNYFYNMPVRRKRMDSVLENERIRQRVEAISLMHPSVSFTLKNDCDDDDSGRGNSLYSIYSKWNNPVFVKPPNELPRPNLLKLRRLYKAWK</sequence>
<organism evidence="3 4">
    <name type="scientific">Knipowitschia caucasica</name>
    <name type="common">Caucasian dwarf goby</name>
    <name type="synonym">Pomatoschistus caucasicus</name>
    <dbReference type="NCBI Taxonomy" id="637954"/>
    <lineage>
        <taxon>Eukaryota</taxon>
        <taxon>Metazoa</taxon>
        <taxon>Chordata</taxon>
        <taxon>Craniata</taxon>
        <taxon>Vertebrata</taxon>
        <taxon>Euteleostomi</taxon>
        <taxon>Actinopterygii</taxon>
        <taxon>Neopterygii</taxon>
        <taxon>Teleostei</taxon>
        <taxon>Neoteleostei</taxon>
        <taxon>Acanthomorphata</taxon>
        <taxon>Gobiaria</taxon>
        <taxon>Gobiiformes</taxon>
        <taxon>Gobioidei</taxon>
        <taxon>Gobiidae</taxon>
        <taxon>Gobiinae</taxon>
        <taxon>Knipowitschia</taxon>
    </lineage>
</organism>
<evidence type="ECO:0000256" key="1">
    <source>
        <dbReference type="ARBA" id="ARBA00006082"/>
    </source>
</evidence>
<protein>
    <submittedName>
        <fullName evidence="3">Uncharacterized protein</fullName>
    </submittedName>
</protein>
<dbReference type="GO" id="GO:0032300">
    <property type="term" value="C:mismatch repair complex"/>
    <property type="evidence" value="ECO:0007669"/>
    <property type="project" value="InterPro"/>
</dbReference>
<dbReference type="PANTHER" id="PTHR10073">
    <property type="entry name" value="DNA MISMATCH REPAIR PROTEIN MLH, PMS, MUTL"/>
    <property type="match status" value="1"/>
</dbReference>
<dbReference type="GO" id="GO:0016887">
    <property type="term" value="F:ATP hydrolysis activity"/>
    <property type="evidence" value="ECO:0007669"/>
    <property type="project" value="InterPro"/>
</dbReference>
<dbReference type="EMBL" id="OZ035834">
    <property type="protein sequence ID" value="CAL1575259.1"/>
    <property type="molecule type" value="Genomic_DNA"/>
</dbReference>
<reference evidence="3 4" key="1">
    <citation type="submission" date="2024-04" db="EMBL/GenBank/DDBJ databases">
        <authorList>
            <person name="Waldvogel A.-M."/>
            <person name="Schoenle A."/>
        </authorList>
    </citation>
    <scope>NUCLEOTIDE SEQUENCE [LARGE SCALE GENOMIC DNA]</scope>
</reference>
<proteinExistence type="inferred from homology"/>
<dbReference type="Gene3D" id="3.30.565.10">
    <property type="entry name" value="Histidine kinase-like ATPase, C-terminal domain"/>
    <property type="match status" value="1"/>
</dbReference>
<evidence type="ECO:0000313" key="3">
    <source>
        <dbReference type="EMBL" id="CAL1575259.1"/>
    </source>
</evidence>
<name>A0AAV2JJ08_KNICA</name>
<accession>A0AAV2JJ08</accession>
<keyword evidence="4" id="KW-1185">Reference proteome</keyword>
<dbReference type="SUPFAM" id="SSF55874">
    <property type="entry name" value="ATPase domain of HSP90 chaperone/DNA topoisomerase II/histidine kinase"/>
    <property type="match status" value="1"/>
</dbReference>
<dbReference type="GO" id="GO:0006298">
    <property type="term" value="P:mismatch repair"/>
    <property type="evidence" value="ECO:0007669"/>
    <property type="project" value="InterPro"/>
</dbReference>
<feature type="region of interest" description="Disordered" evidence="2">
    <location>
        <begin position="1"/>
        <end position="38"/>
    </location>
</feature>